<protein>
    <submittedName>
        <fullName evidence="7">Uncharacterized protein</fullName>
    </submittedName>
</protein>
<reference evidence="7 8" key="1">
    <citation type="submission" date="2017-10" db="EMBL/GenBank/DDBJ databases">
        <title>Comparative genomics in systemic dimorphic fungi from Ajellomycetaceae.</title>
        <authorList>
            <person name="Munoz J.F."/>
            <person name="Mcewen J.G."/>
            <person name="Clay O.K."/>
            <person name="Cuomo C.A."/>
        </authorList>
    </citation>
    <scope>NUCLEOTIDE SEQUENCE [LARGE SCALE GENOMIC DNA]</scope>
    <source>
        <strain evidence="7 8">UAMH5409</strain>
    </source>
</reference>
<dbReference type="OrthoDB" id="202672at2759"/>
<proteinExistence type="predicted"/>
<comment type="caution">
    <text evidence="7">The sequence shown here is derived from an EMBL/GenBank/DDBJ whole genome shotgun (WGS) entry which is preliminary data.</text>
</comment>
<dbReference type="Pfam" id="PF11779">
    <property type="entry name" value="SPT_ssu-like"/>
    <property type="match status" value="1"/>
</dbReference>
<evidence type="ECO:0000256" key="4">
    <source>
        <dbReference type="ARBA" id="ARBA00022989"/>
    </source>
</evidence>
<feature type="transmembrane region" description="Helical" evidence="6">
    <location>
        <begin position="98"/>
        <end position="119"/>
    </location>
</feature>
<keyword evidence="5 6" id="KW-0472">Membrane</keyword>
<name>A0A2B7XFP1_9EURO</name>
<comment type="subcellular location">
    <subcellularLocation>
        <location evidence="1">Endoplasmic reticulum membrane</location>
        <topology evidence="1">Multi-pass membrane protein</topology>
    </subcellularLocation>
</comment>
<dbReference type="AlphaFoldDB" id="A0A2B7XFP1"/>
<evidence type="ECO:0000256" key="5">
    <source>
        <dbReference type="ARBA" id="ARBA00023136"/>
    </source>
</evidence>
<accession>A0A2B7XFP1</accession>
<gene>
    <name evidence="7" type="ORF">AJ79_05442</name>
</gene>
<keyword evidence="4 6" id="KW-1133">Transmembrane helix</keyword>
<dbReference type="GO" id="GO:0005789">
    <property type="term" value="C:endoplasmic reticulum membrane"/>
    <property type="evidence" value="ECO:0007669"/>
    <property type="project" value="UniProtKB-SubCell"/>
</dbReference>
<keyword evidence="3" id="KW-0256">Endoplasmic reticulum</keyword>
<evidence type="ECO:0000256" key="3">
    <source>
        <dbReference type="ARBA" id="ARBA00022824"/>
    </source>
</evidence>
<evidence type="ECO:0000256" key="1">
    <source>
        <dbReference type="ARBA" id="ARBA00004477"/>
    </source>
</evidence>
<evidence type="ECO:0000256" key="2">
    <source>
        <dbReference type="ARBA" id="ARBA00022692"/>
    </source>
</evidence>
<organism evidence="7 8">
    <name type="scientific">Helicocarpus griseus UAMH5409</name>
    <dbReference type="NCBI Taxonomy" id="1447875"/>
    <lineage>
        <taxon>Eukaryota</taxon>
        <taxon>Fungi</taxon>
        <taxon>Dikarya</taxon>
        <taxon>Ascomycota</taxon>
        <taxon>Pezizomycotina</taxon>
        <taxon>Eurotiomycetes</taxon>
        <taxon>Eurotiomycetidae</taxon>
        <taxon>Onygenales</taxon>
        <taxon>Ajellomycetaceae</taxon>
        <taxon>Helicocarpus</taxon>
    </lineage>
</organism>
<evidence type="ECO:0000313" key="8">
    <source>
        <dbReference type="Proteomes" id="UP000223968"/>
    </source>
</evidence>
<evidence type="ECO:0000313" key="7">
    <source>
        <dbReference type="EMBL" id="PGH10514.1"/>
    </source>
</evidence>
<keyword evidence="2 6" id="KW-0812">Transmembrane</keyword>
<sequence length="183" mass="19840">MATKTQHVTSTTTAAAAATTSLPPHFTAHTSQLDHLIKPHYHTSSMTDAAYPYAPAVAHPPPTGQPSLFKRISNRLRLAYYRYEVTYGLYVMTPEEKMVANSFLVVFIALLIWALFLYFPPLLFQKLRRLVWILTGTDEVKETVTSSLAVITGGGNAGGSASASGNVEAMLSPTALSQSPPQT</sequence>
<evidence type="ECO:0000256" key="6">
    <source>
        <dbReference type="SAM" id="Phobius"/>
    </source>
</evidence>
<keyword evidence="8" id="KW-1185">Reference proteome</keyword>
<dbReference type="InterPro" id="IPR024512">
    <property type="entry name" value="Ser_palmitoyltrfase_ssu-like"/>
</dbReference>
<dbReference type="EMBL" id="PDNB01000086">
    <property type="protein sequence ID" value="PGH10514.1"/>
    <property type="molecule type" value="Genomic_DNA"/>
</dbReference>
<dbReference type="Proteomes" id="UP000223968">
    <property type="component" value="Unassembled WGS sequence"/>
</dbReference>